<comment type="caution">
    <text evidence="5">The sequence shown here is derived from an EMBL/GenBank/DDBJ whole genome shotgun (WGS) entry which is preliminary data.</text>
</comment>
<accession>A0A8K1CS52</accession>
<name>A0A8K1CS52_PYTOL</name>
<feature type="region of interest" description="Disordered" evidence="3">
    <location>
        <begin position="463"/>
        <end position="508"/>
    </location>
</feature>
<dbReference type="PANTHER" id="PTHR45867:SF3">
    <property type="entry name" value="ACID PHOSPHATASE TYPE 7"/>
    <property type="match status" value="1"/>
</dbReference>
<dbReference type="OrthoDB" id="45007at2759"/>
<feature type="compositionally biased region" description="Low complexity" evidence="3">
    <location>
        <begin position="463"/>
        <end position="473"/>
    </location>
</feature>
<organism evidence="5 6">
    <name type="scientific">Pythium oligandrum</name>
    <name type="common">Mycoparasitic fungus</name>
    <dbReference type="NCBI Taxonomy" id="41045"/>
    <lineage>
        <taxon>Eukaryota</taxon>
        <taxon>Sar</taxon>
        <taxon>Stramenopiles</taxon>
        <taxon>Oomycota</taxon>
        <taxon>Peronosporomycetes</taxon>
        <taxon>Pythiales</taxon>
        <taxon>Pythiaceae</taxon>
        <taxon>Pythium</taxon>
    </lineage>
</organism>
<dbReference type="InterPro" id="IPR029052">
    <property type="entry name" value="Metallo-depent_PP-like"/>
</dbReference>
<dbReference type="Gene3D" id="3.60.21.10">
    <property type="match status" value="1"/>
</dbReference>
<dbReference type="Pfam" id="PF00149">
    <property type="entry name" value="Metallophos"/>
    <property type="match status" value="1"/>
</dbReference>
<dbReference type="InterPro" id="IPR008963">
    <property type="entry name" value="Purple_acid_Pase-like_N"/>
</dbReference>
<sequence>MLSWRGLVAAALLARLGLASHQFHLSLVGNSVVTAGNVDYMLDWVTPSGVDSSVLIYGSSATSLNKEIEARGAGAVEEDDASVECWSALLHDLKPGQTIYYAIKGDTEDDAEPKSFTVPKGDITWAVFGDLAAPMQKQAAGVSLPALKEECDKGVYQGIVNLGDLGYELVKKNGQNYMEELEHITSKVPMLATIGNHEHEHAMSPEFALQNFQRRFASYGLGAGTVSGSASPEFFSYNSGLIHFVFINTEIYGNEAYFALQEDGSWKPDEKERREMAALQADWLAYDLSRVNREETPYVVVCTHRPPFKTPLSLSTAGNKFVKEILPLLSEYNVDLYLAGHEHTYLYFEESEYLNYRVPPIIISGSSGNNEYIREIEEIKMEGFEQKVVIPKYGYGYLTATKKALKWKWGSTGSDSSHTPKPEMWTLEDEQTIPRRDIPSAAEKVGKPIKEPEAVQVAWGVAGSGASSGSTAGDADYLDKDSPMGTVAASNGTNNKKSPTPTPSASSAKSLMSSLLGIQFVVIITWFLG</sequence>
<reference evidence="5" key="1">
    <citation type="submission" date="2019-03" db="EMBL/GenBank/DDBJ databases">
        <title>Long read genome sequence of the mycoparasitic Pythium oligandrum ATCC 38472 isolated from sugarbeet rhizosphere.</title>
        <authorList>
            <person name="Gaulin E."/>
        </authorList>
    </citation>
    <scope>NUCLEOTIDE SEQUENCE</scope>
    <source>
        <strain evidence="5">ATCC 38472_TT</strain>
    </source>
</reference>
<dbReference type="InterPro" id="IPR004843">
    <property type="entry name" value="Calcineurin-like_PHP"/>
</dbReference>
<feature type="signal peptide" evidence="2">
    <location>
        <begin position="1"/>
        <end position="19"/>
    </location>
</feature>
<dbReference type="GO" id="GO:0003993">
    <property type="term" value="F:acid phosphatase activity"/>
    <property type="evidence" value="ECO:0007669"/>
    <property type="project" value="UniProtKB-EC"/>
</dbReference>
<dbReference type="EMBL" id="SPLM01000002">
    <property type="protein sequence ID" value="TMW68574.1"/>
    <property type="molecule type" value="Genomic_DNA"/>
</dbReference>
<comment type="catalytic activity">
    <reaction evidence="2">
        <text>a phosphate monoester + H2O = an alcohol + phosphate</text>
        <dbReference type="Rhea" id="RHEA:15017"/>
        <dbReference type="ChEBI" id="CHEBI:15377"/>
        <dbReference type="ChEBI" id="CHEBI:30879"/>
        <dbReference type="ChEBI" id="CHEBI:43474"/>
        <dbReference type="ChEBI" id="CHEBI:67140"/>
        <dbReference type="EC" id="3.1.3.2"/>
    </reaction>
</comment>
<evidence type="ECO:0000256" key="3">
    <source>
        <dbReference type="SAM" id="MobiDB-lite"/>
    </source>
</evidence>
<dbReference type="GO" id="GO:0046872">
    <property type="term" value="F:metal ion binding"/>
    <property type="evidence" value="ECO:0007669"/>
    <property type="project" value="InterPro"/>
</dbReference>
<dbReference type="AlphaFoldDB" id="A0A8K1CS52"/>
<comment type="similarity">
    <text evidence="2">Belongs to the metallophosphoesterase superfamily. Purple acid phosphatase family.</text>
</comment>
<evidence type="ECO:0000259" key="4">
    <source>
        <dbReference type="Pfam" id="PF00149"/>
    </source>
</evidence>
<proteinExistence type="inferred from homology"/>
<keyword evidence="1 2" id="KW-0732">Signal</keyword>
<dbReference type="EC" id="3.1.3.2" evidence="2"/>
<protein>
    <recommendedName>
        <fullName evidence="2">Purple acid phosphatase</fullName>
        <ecNumber evidence="2">3.1.3.2</ecNumber>
    </recommendedName>
</protein>
<keyword evidence="6" id="KW-1185">Reference proteome</keyword>
<dbReference type="PANTHER" id="PTHR45867">
    <property type="entry name" value="PURPLE ACID PHOSPHATASE"/>
    <property type="match status" value="1"/>
</dbReference>
<keyword evidence="2" id="KW-0378">Hydrolase</keyword>
<evidence type="ECO:0000313" key="5">
    <source>
        <dbReference type="EMBL" id="TMW68574.1"/>
    </source>
</evidence>
<dbReference type="SUPFAM" id="SSF49363">
    <property type="entry name" value="Purple acid phosphatase, N-terminal domain"/>
    <property type="match status" value="1"/>
</dbReference>
<dbReference type="Gene3D" id="2.60.40.380">
    <property type="entry name" value="Purple acid phosphatase-like, N-terminal"/>
    <property type="match status" value="1"/>
</dbReference>
<dbReference type="Proteomes" id="UP000794436">
    <property type="component" value="Unassembled WGS sequence"/>
</dbReference>
<feature type="chain" id="PRO_5035488151" description="Purple acid phosphatase" evidence="2">
    <location>
        <begin position="20"/>
        <end position="529"/>
    </location>
</feature>
<evidence type="ECO:0000256" key="2">
    <source>
        <dbReference type="RuleBase" id="RU361203"/>
    </source>
</evidence>
<evidence type="ECO:0000256" key="1">
    <source>
        <dbReference type="ARBA" id="ARBA00022729"/>
    </source>
</evidence>
<gene>
    <name evidence="5" type="ORF">Poli38472_006042</name>
</gene>
<evidence type="ECO:0000313" key="6">
    <source>
        <dbReference type="Proteomes" id="UP000794436"/>
    </source>
</evidence>
<feature type="region of interest" description="Disordered" evidence="3">
    <location>
        <begin position="411"/>
        <end position="436"/>
    </location>
</feature>
<feature type="compositionally biased region" description="Low complexity" evidence="3">
    <location>
        <begin position="496"/>
        <end position="508"/>
    </location>
</feature>
<feature type="domain" description="Calcineurin-like phosphoesterase" evidence="4">
    <location>
        <begin position="158"/>
        <end position="345"/>
    </location>
</feature>
<dbReference type="SUPFAM" id="SSF56300">
    <property type="entry name" value="Metallo-dependent phosphatases"/>
    <property type="match status" value="1"/>
</dbReference>